<gene>
    <name evidence="1" type="ORF">H8M03_07040</name>
</gene>
<dbReference type="RefSeq" id="WP_187478775.1">
    <property type="nucleotide sequence ID" value="NZ_CP060697.1"/>
</dbReference>
<protein>
    <submittedName>
        <fullName evidence="1">YbhB/YbcL family Raf kinase inhibitor-like protein</fullName>
    </submittedName>
</protein>
<dbReference type="SUPFAM" id="SSF49777">
    <property type="entry name" value="PEBP-like"/>
    <property type="match status" value="1"/>
</dbReference>
<evidence type="ECO:0000313" key="2">
    <source>
        <dbReference type="Proteomes" id="UP000515861"/>
    </source>
</evidence>
<dbReference type="Proteomes" id="UP000515861">
    <property type="component" value="Chromosome"/>
</dbReference>
<dbReference type="PANTHER" id="PTHR30289:SF1">
    <property type="entry name" value="PEBP (PHOSPHATIDYLETHANOLAMINE-BINDING PROTEIN) FAMILY PROTEIN"/>
    <property type="match status" value="1"/>
</dbReference>
<name>A0A7G9KZM0_9SPHN</name>
<dbReference type="InterPro" id="IPR008914">
    <property type="entry name" value="PEBP"/>
</dbReference>
<dbReference type="EMBL" id="CP060697">
    <property type="protein sequence ID" value="QNM81819.1"/>
    <property type="molecule type" value="Genomic_DNA"/>
</dbReference>
<dbReference type="CDD" id="cd00865">
    <property type="entry name" value="PEBP_bact_arch"/>
    <property type="match status" value="1"/>
</dbReference>
<keyword evidence="2" id="KW-1185">Reference proteome</keyword>
<proteinExistence type="predicted"/>
<dbReference type="NCBIfam" id="TIGR00481">
    <property type="entry name" value="YbhB/YbcL family Raf kinase inhibitor-like protein"/>
    <property type="match status" value="1"/>
</dbReference>
<dbReference type="PANTHER" id="PTHR30289">
    <property type="entry name" value="UNCHARACTERIZED PROTEIN YBCL-RELATED"/>
    <property type="match status" value="1"/>
</dbReference>
<accession>A0A7G9KZM0</accession>
<sequence length="214" mass="21761">MLEKLPHWIGSALANVRAGHDKLAIATLYLAGTARLDVTSPAFAAGGRLPVRFTADGAGVSPPLLWRGVPDGTHSLALIVEDPDAPAPRPFVHAVVTAIDPALPGLDEGAIRADGDAAGEADGDTGRNSYLQEGWLPPDPPTGHGSHDYVFQLFALAAPAGDQAEGRPNAGRSDFRDVIDGRILAAGILVGTYSRGQEADAGPAGAAVASAPAG</sequence>
<dbReference type="InterPro" id="IPR005247">
    <property type="entry name" value="YbhB_YbcL/LppC-like"/>
</dbReference>
<evidence type="ECO:0000313" key="1">
    <source>
        <dbReference type="EMBL" id="QNM81819.1"/>
    </source>
</evidence>
<dbReference type="InterPro" id="IPR036610">
    <property type="entry name" value="PEBP-like_sf"/>
</dbReference>
<dbReference type="Pfam" id="PF01161">
    <property type="entry name" value="PBP"/>
    <property type="match status" value="1"/>
</dbReference>
<dbReference type="Gene3D" id="3.90.280.10">
    <property type="entry name" value="PEBP-like"/>
    <property type="match status" value="1"/>
</dbReference>
<reference evidence="1 2" key="1">
    <citation type="submission" date="2020-08" db="EMBL/GenBank/DDBJ databases">
        <title>Sphingomonas sp. sand1-3 16S ribosomal RNA gene Genome sequencing and assembly.</title>
        <authorList>
            <person name="Kang M."/>
        </authorList>
    </citation>
    <scope>NUCLEOTIDE SEQUENCE [LARGE SCALE GENOMIC DNA]</scope>
    <source>
        <strain evidence="2">sand1-3</strain>
    </source>
</reference>
<organism evidence="1 2">
    <name type="scientific">Sphingomonas sabuli</name>
    <dbReference type="NCBI Taxonomy" id="2764186"/>
    <lineage>
        <taxon>Bacteria</taxon>
        <taxon>Pseudomonadati</taxon>
        <taxon>Pseudomonadota</taxon>
        <taxon>Alphaproteobacteria</taxon>
        <taxon>Sphingomonadales</taxon>
        <taxon>Sphingomonadaceae</taxon>
        <taxon>Sphingomonas</taxon>
    </lineage>
</organism>
<dbReference type="AlphaFoldDB" id="A0A7G9KZM0"/>
<dbReference type="KEGG" id="ssau:H8M03_07040"/>